<dbReference type="Proteomes" id="UP000544107">
    <property type="component" value="Unassembled WGS sequence"/>
</dbReference>
<dbReference type="AlphaFoldDB" id="A0A7W6MSN1"/>
<protein>
    <submittedName>
        <fullName evidence="1">Uncharacterized protein</fullName>
    </submittedName>
</protein>
<sequence>MTYEMTDLTMSEVLKDPMIRQLLRADGVSLSDFAVLLDDAARQRNLAMRCRKAGVPAAHVIDSVAHLQMPVDCA</sequence>
<dbReference type="RefSeq" id="WP_139310691.1">
    <property type="nucleotide sequence ID" value="NZ_JACIED010000001.1"/>
</dbReference>
<evidence type="ECO:0000313" key="1">
    <source>
        <dbReference type="EMBL" id="MBB4006213.1"/>
    </source>
</evidence>
<name>A0A7W6MSN1_9HYPH</name>
<organism evidence="1 2">
    <name type="scientific">Allorhizobium taibaishanense</name>
    <dbReference type="NCBI Taxonomy" id="887144"/>
    <lineage>
        <taxon>Bacteria</taxon>
        <taxon>Pseudomonadati</taxon>
        <taxon>Pseudomonadota</taxon>
        <taxon>Alphaproteobacteria</taxon>
        <taxon>Hyphomicrobiales</taxon>
        <taxon>Rhizobiaceae</taxon>
        <taxon>Rhizobium/Agrobacterium group</taxon>
        <taxon>Allorhizobium</taxon>
    </lineage>
</organism>
<reference evidence="1 2" key="1">
    <citation type="submission" date="2020-08" db="EMBL/GenBank/DDBJ databases">
        <title>Genomic Encyclopedia of Type Strains, Phase IV (KMG-IV): sequencing the most valuable type-strain genomes for metagenomic binning, comparative biology and taxonomic classification.</title>
        <authorList>
            <person name="Goeker M."/>
        </authorList>
    </citation>
    <scope>NUCLEOTIDE SEQUENCE [LARGE SCALE GENOMIC DNA]</scope>
    <source>
        <strain evidence="1 2">DSM 100021</strain>
    </source>
</reference>
<accession>A0A7W6MSN1</accession>
<proteinExistence type="predicted"/>
<comment type="caution">
    <text evidence="1">The sequence shown here is derived from an EMBL/GenBank/DDBJ whole genome shotgun (WGS) entry which is preliminary data.</text>
</comment>
<dbReference type="OrthoDB" id="7365361at2"/>
<gene>
    <name evidence="1" type="ORF">GGQ71_000449</name>
</gene>
<evidence type="ECO:0000313" key="2">
    <source>
        <dbReference type="Proteomes" id="UP000544107"/>
    </source>
</evidence>
<dbReference type="EMBL" id="JACIED010000001">
    <property type="protein sequence ID" value="MBB4006213.1"/>
    <property type="molecule type" value="Genomic_DNA"/>
</dbReference>